<dbReference type="Gene3D" id="3.30.450.50">
    <property type="entry name" value="Longin domain"/>
    <property type="match status" value="1"/>
</dbReference>
<sequence length="66" mass="7387">MIRLTLLARVRDGTPLVATMESQREEEAIAHHKRLAKSLLKLFNPDYTSDPLAPKGSVFAGDFSFQ</sequence>
<evidence type="ECO:0008006" key="3">
    <source>
        <dbReference type="Google" id="ProtNLM"/>
    </source>
</evidence>
<dbReference type="AlphaFoldDB" id="A0A4P9W784"/>
<dbReference type="Proteomes" id="UP000269721">
    <property type="component" value="Unassembled WGS sequence"/>
</dbReference>
<dbReference type="EMBL" id="KZ997066">
    <property type="protein sequence ID" value="RKO87922.1"/>
    <property type="molecule type" value="Genomic_DNA"/>
</dbReference>
<keyword evidence="2" id="KW-1185">Reference proteome</keyword>
<evidence type="ECO:0000313" key="2">
    <source>
        <dbReference type="Proteomes" id="UP000269721"/>
    </source>
</evidence>
<name>A0A4P9W784_9FUNG</name>
<reference evidence="2" key="1">
    <citation type="journal article" date="2018" name="Nat. Microbiol.">
        <title>Leveraging single-cell genomics to expand the fungal tree of life.</title>
        <authorList>
            <person name="Ahrendt S.R."/>
            <person name="Quandt C.A."/>
            <person name="Ciobanu D."/>
            <person name="Clum A."/>
            <person name="Salamov A."/>
            <person name="Andreopoulos B."/>
            <person name="Cheng J.F."/>
            <person name="Woyke T."/>
            <person name="Pelin A."/>
            <person name="Henrissat B."/>
            <person name="Reynolds N.K."/>
            <person name="Benny G.L."/>
            <person name="Smith M.E."/>
            <person name="James T.Y."/>
            <person name="Grigoriev I.V."/>
        </authorList>
    </citation>
    <scope>NUCLEOTIDE SEQUENCE [LARGE SCALE GENOMIC DNA]</scope>
</reference>
<accession>A0A4P9W784</accession>
<organism evidence="1 2">
    <name type="scientific">Blyttiomyces helicus</name>
    <dbReference type="NCBI Taxonomy" id="388810"/>
    <lineage>
        <taxon>Eukaryota</taxon>
        <taxon>Fungi</taxon>
        <taxon>Fungi incertae sedis</taxon>
        <taxon>Chytridiomycota</taxon>
        <taxon>Chytridiomycota incertae sedis</taxon>
        <taxon>Chytridiomycetes</taxon>
        <taxon>Chytridiomycetes incertae sedis</taxon>
        <taxon>Blyttiomyces</taxon>
    </lineage>
</organism>
<dbReference type="OrthoDB" id="1719357at2759"/>
<evidence type="ECO:0000313" key="1">
    <source>
        <dbReference type="EMBL" id="RKO87922.1"/>
    </source>
</evidence>
<protein>
    <recommendedName>
        <fullName evidence="3">Longin domain-containing protein</fullName>
    </recommendedName>
</protein>
<gene>
    <name evidence="1" type="ORF">BDK51DRAFT_40041</name>
</gene>
<proteinExistence type="predicted"/>